<dbReference type="InterPro" id="IPR045166">
    <property type="entry name" value="Spp2-like"/>
</dbReference>
<feature type="region of interest" description="Disordered" evidence="4">
    <location>
        <begin position="160"/>
        <end position="180"/>
    </location>
</feature>
<sequence length="421" mass="46447">MPSQPSFVVTRPPSHAPSVKSGGTPAASTSRPIKRAAAFDVESDNEEDDDAQHIHRSERRPHQRGGAAADGLNGTTTSDRGSSRNRPEFLTDFVAGQTGGSGSGSSSNRHDNKPELTIPLESDLNWRELRSKSSAVAAAANPSLSADERARQALLDEMRGDHAGADSGAANPHSNLVISMSEEDALRMDLGARPDAPDAAAYEAVPVEAFGAAMLRGMGWKEGMGAGRRRNGPQQAPEVQKRSALLGLGAKERPTAEGTGGGSSSKSGGGLREKPKNSRPDMRYVPVVKREQEPGGVSSSRDTSKPASGTSTPSHRHERERERERDRSSRARHERDSRHHDRERDRDQDRKRSYRDYDDRQSDRGSRREEREREPRDRTEGGREHGRERDRDRHRREGGHGSHRASGDHRREREFADRDRR</sequence>
<dbReference type="AlphaFoldDB" id="A0A9N8QG39"/>
<evidence type="ECO:0000256" key="4">
    <source>
        <dbReference type="SAM" id="MobiDB-lite"/>
    </source>
</evidence>
<dbReference type="PROSITE" id="PS50174">
    <property type="entry name" value="G_PATCH"/>
    <property type="match status" value="1"/>
</dbReference>
<comment type="subcellular location">
    <subcellularLocation>
        <location evidence="1">Nucleus</location>
    </subcellularLocation>
</comment>
<evidence type="ECO:0000313" key="7">
    <source>
        <dbReference type="Proteomes" id="UP000836404"/>
    </source>
</evidence>
<organism evidence="6 7">
    <name type="scientific">Tilletia laevis</name>
    <dbReference type="NCBI Taxonomy" id="157183"/>
    <lineage>
        <taxon>Eukaryota</taxon>
        <taxon>Fungi</taxon>
        <taxon>Dikarya</taxon>
        <taxon>Basidiomycota</taxon>
        <taxon>Ustilaginomycotina</taxon>
        <taxon>Exobasidiomycetes</taxon>
        <taxon>Tilletiales</taxon>
        <taxon>Tilletiaceae</taxon>
        <taxon>Tilletia</taxon>
    </lineage>
</organism>
<feature type="compositionally biased region" description="Basic and acidic residues" evidence="4">
    <location>
        <begin position="271"/>
        <end position="293"/>
    </location>
</feature>
<name>A0A9N8QG39_9BASI</name>
<comment type="caution">
    <text evidence="6">The sequence shown here is derived from an EMBL/GenBank/DDBJ whole genome shotgun (WGS) entry which is preliminary data.</text>
</comment>
<feature type="compositionally biased region" description="Acidic residues" evidence="4">
    <location>
        <begin position="41"/>
        <end position="50"/>
    </location>
</feature>
<keyword evidence="3" id="KW-0539">Nucleus</keyword>
<feature type="compositionally biased region" description="Polar residues" evidence="4">
    <location>
        <begin position="297"/>
        <end position="313"/>
    </location>
</feature>
<feature type="compositionally biased region" description="Basic residues" evidence="4">
    <location>
        <begin position="54"/>
        <end position="63"/>
    </location>
</feature>
<evidence type="ECO:0000256" key="1">
    <source>
        <dbReference type="ARBA" id="ARBA00004123"/>
    </source>
</evidence>
<evidence type="ECO:0000256" key="3">
    <source>
        <dbReference type="ARBA" id="ARBA00023242"/>
    </source>
</evidence>
<feature type="compositionally biased region" description="Basic and acidic residues" evidence="4">
    <location>
        <begin position="405"/>
        <end position="421"/>
    </location>
</feature>
<feature type="region of interest" description="Disordered" evidence="4">
    <location>
        <begin position="222"/>
        <end position="421"/>
    </location>
</feature>
<gene>
    <name evidence="6" type="ORF">JKILLFL_G8060</name>
</gene>
<dbReference type="GO" id="GO:0003676">
    <property type="term" value="F:nucleic acid binding"/>
    <property type="evidence" value="ECO:0007669"/>
    <property type="project" value="InterPro"/>
</dbReference>
<feature type="domain" description="G-patch" evidence="5">
    <location>
        <begin position="207"/>
        <end position="253"/>
    </location>
</feature>
<feature type="region of interest" description="Disordered" evidence="4">
    <location>
        <begin position="1"/>
        <end position="119"/>
    </location>
</feature>
<evidence type="ECO:0000259" key="5">
    <source>
        <dbReference type="PROSITE" id="PS50174"/>
    </source>
</evidence>
<comment type="similarity">
    <text evidence="2">Belongs to the SPP2 family.</text>
</comment>
<evidence type="ECO:0000313" key="6">
    <source>
        <dbReference type="EMBL" id="CAD6942425.1"/>
    </source>
</evidence>
<feature type="compositionally biased region" description="Gly residues" evidence="4">
    <location>
        <begin position="258"/>
        <end position="270"/>
    </location>
</feature>
<protein>
    <recommendedName>
        <fullName evidence="5">G-patch domain-containing protein</fullName>
    </recommendedName>
</protein>
<proteinExistence type="inferred from homology"/>
<dbReference type="SMART" id="SM00443">
    <property type="entry name" value="G_patch"/>
    <property type="match status" value="1"/>
</dbReference>
<reference evidence="6 7" key="1">
    <citation type="submission" date="2020-10" db="EMBL/GenBank/DDBJ databases">
        <authorList>
            <person name="Sedaghatjoo S."/>
        </authorList>
    </citation>
    <scope>NUCLEOTIDE SEQUENCE [LARGE SCALE GENOMIC DNA]</scope>
    <source>
        <strain evidence="6 7">LLFL</strain>
    </source>
</reference>
<dbReference type="EMBL" id="CAJHJF010004390">
    <property type="protein sequence ID" value="CAD6942425.1"/>
    <property type="molecule type" value="Genomic_DNA"/>
</dbReference>
<feature type="compositionally biased region" description="Basic residues" evidence="4">
    <location>
        <begin position="392"/>
        <end position="403"/>
    </location>
</feature>
<dbReference type="GO" id="GO:0005681">
    <property type="term" value="C:spliceosomal complex"/>
    <property type="evidence" value="ECO:0007669"/>
    <property type="project" value="TreeGrafter"/>
</dbReference>
<dbReference type="Pfam" id="PF12656">
    <property type="entry name" value="G-patch_2"/>
    <property type="match status" value="1"/>
</dbReference>
<keyword evidence="7" id="KW-1185">Reference proteome</keyword>
<dbReference type="PANTHER" id="PTHR15818">
    <property type="entry name" value="G PATCH AND KOW-CONTAINING"/>
    <property type="match status" value="1"/>
</dbReference>
<dbReference type="InterPro" id="IPR000467">
    <property type="entry name" value="G_patch_dom"/>
</dbReference>
<dbReference type="PANTHER" id="PTHR15818:SF2">
    <property type="entry name" value="G-PATCH DOMAIN AND KOW MOTIFS-CONTAINING PROTEIN"/>
    <property type="match status" value="1"/>
</dbReference>
<dbReference type="Proteomes" id="UP000836404">
    <property type="component" value="Unassembled WGS sequence"/>
</dbReference>
<dbReference type="GO" id="GO:0000398">
    <property type="term" value="P:mRNA splicing, via spliceosome"/>
    <property type="evidence" value="ECO:0007669"/>
    <property type="project" value="InterPro"/>
</dbReference>
<accession>A0A9N8QG39</accession>
<feature type="compositionally biased region" description="Basic and acidic residues" evidence="4">
    <location>
        <begin position="315"/>
        <end position="391"/>
    </location>
</feature>
<evidence type="ECO:0000256" key="2">
    <source>
        <dbReference type="ARBA" id="ARBA00008576"/>
    </source>
</evidence>
<dbReference type="InterPro" id="IPR026822">
    <property type="entry name" value="Spp2/MOS2_G-patch"/>
</dbReference>